<reference evidence="1" key="1">
    <citation type="journal article" date="2021" name="New Phytol.">
        <title>Evolutionary innovations through gain and loss of genes in the ectomycorrhizal Boletales.</title>
        <authorList>
            <person name="Wu G."/>
            <person name="Miyauchi S."/>
            <person name="Morin E."/>
            <person name="Kuo A."/>
            <person name="Drula E."/>
            <person name="Varga T."/>
            <person name="Kohler A."/>
            <person name="Feng B."/>
            <person name="Cao Y."/>
            <person name="Lipzen A."/>
            <person name="Daum C."/>
            <person name="Hundley H."/>
            <person name="Pangilinan J."/>
            <person name="Johnson J."/>
            <person name="Barry K."/>
            <person name="LaButti K."/>
            <person name="Ng V."/>
            <person name="Ahrendt S."/>
            <person name="Min B."/>
            <person name="Choi I.G."/>
            <person name="Park H."/>
            <person name="Plett J.M."/>
            <person name="Magnuson J."/>
            <person name="Spatafora J.W."/>
            <person name="Nagy L.G."/>
            <person name="Henrissat B."/>
            <person name="Grigoriev I.V."/>
            <person name="Yang Z.L."/>
            <person name="Xu J."/>
            <person name="Martin F.M."/>
        </authorList>
    </citation>
    <scope>NUCLEOTIDE SEQUENCE</scope>
    <source>
        <strain evidence="1">ATCC 28755</strain>
    </source>
</reference>
<protein>
    <submittedName>
        <fullName evidence="1">Uncharacterized protein</fullName>
    </submittedName>
</protein>
<evidence type="ECO:0000313" key="2">
    <source>
        <dbReference type="Proteomes" id="UP000790377"/>
    </source>
</evidence>
<organism evidence="1 2">
    <name type="scientific">Hygrophoropsis aurantiaca</name>
    <dbReference type="NCBI Taxonomy" id="72124"/>
    <lineage>
        <taxon>Eukaryota</taxon>
        <taxon>Fungi</taxon>
        <taxon>Dikarya</taxon>
        <taxon>Basidiomycota</taxon>
        <taxon>Agaricomycotina</taxon>
        <taxon>Agaricomycetes</taxon>
        <taxon>Agaricomycetidae</taxon>
        <taxon>Boletales</taxon>
        <taxon>Coniophorineae</taxon>
        <taxon>Hygrophoropsidaceae</taxon>
        <taxon>Hygrophoropsis</taxon>
    </lineage>
</organism>
<comment type="caution">
    <text evidence="1">The sequence shown here is derived from an EMBL/GenBank/DDBJ whole genome shotgun (WGS) entry which is preliminary data.</text>
</comment>
<accession>A0ACB7ZT49</accession>
<proteinExistence type="predicted"/>
<dbReference type="Proteomes" id="UP000790377">
    <property type="component" value="Unassembled WGS sequence"/>
</dbReference>
<name>A0ACB7ZT49_9AGAM</name>
<feature type="non-terminal residue" evidence="1">
    <location>
        <position position="215"/>
    </location>
</feature>
<gene>
    <name evidence="1" type="ORF">BJ138DRAFT_964713</name>
</gene>
<dbReference type="EMBL" id="MU268543">
    <property type="protein sequence ID" value="KAH7904256.1"/>
    <property type="molecule type" value="Genomic_DNA"/>
</dbReference>
<feature type="non-terminal residue" evidence="1">
    <location>
        <position position="1"/>
    </location>
</feature>
<evidence type="ECO:0000313" key="1">
    <source>
        <dbReference type="EMBL" id="KAH7904256.1"/>
    </source>
</evidence>
<keyword evidence="2" id="KW-1185">Reference proteome</keyword>
<sequence length="215" mass="24222">PVAIDKDKRRSIIKEWHCLQAGKQPRNALANFQYYAHCRVPPNVKAAMDKASAFDKMLVSRCRASKVTHLYLHKLTSPGRGQPEHLSQSYNRGNVAVVPQDSITLRTLLPPAYDEIRDTMCALFIGGRDKPTAETLKRIGPVLVTKSIVEKLICFFCERNPYYRDAQVSYSQAHLDDLFDEHERDRDVAVPRGVEIAHLAETDALNAGTAGYTDR</sequence>